<gene>
    <name evidence="3" type="ORF">J4E00_28805</name>
</gene>
<evidence type="ECO:0000313" key="3">
    <source>
        <dbReference type="EMBL" id="MBO2013095.1"/>
    </source>
</evidence>
<name>A0ABS3QP79_9BACT</name>
<dbReference type="SUPFAM" id="SSF56059">
    <property type="entry name" value="Glutathione synthetase ATP-binding domain-like"/>
    <property type="match status" value="1"/>
</dbReference>
<evidence type="ECO:0000313" key="4">
    <source>
        <dbReference type="Proteomes" id="UP000664369"/>
    </source>
</evidence>
<evidence type="ECO:0000259" key="2">
    <source>
        <dbReference type="PROSITE" id="PS50975"/>
    </source>
</evidence>
<dbReference type="RefSeq" id="WP_208178834.1">
    <property type="nucleotide sequence ID" value="NZ_JAGETZ010000026.1"/>
</dbReference>
<keyword evidence="4" id="KW-1185">Reference proteome</keyword>
<dbReference type="Proteomes" id="UP000664369">
    <property type="component" value="Unassembled WGS sequence"/>
</dbReference>
<dbReference type="PANTHER" id="PTHR21621:SF0">
    <property type="entry name" value="BETA-CITRYLGLUTAMATE SYNTHASE B-RELATED"/>
    <property type="match status" value="1"/>
</dbReference>
<comment type="caution">
    <text evidence="3">The sequence shown here is derived from an EMBL/GenBank/DDBJ whole genome shotgun (WGS) entry which is preliminary data.</text>
</comment>
<protein>
    <recommendedName>
        <fullName evidence="2">ATP-grasp domain-containing protein</fullName>
    </recommendedName>
</protein>
<organism evidence="3 4">
    <name type="scientific">Hymenobacter negativus</name>
    <dbReference type="NCBI Taxonomy" id="2795026"/>
    <lineage>
        <taxon>Bacteria</taxon>
        <taxon>Pseudomonadati</taxon>
        <taxon>Bacteroidota</taxon>
        <taxon>Cytophagia</taxon>
        <taxon>Cytophagales</taxon>
        <taxon>Hymenobacteraceae</taxon>
        <taxon>Hymenobacter</taxon>
    </lineage>
</organism>
<keyword evidence="1" id="KW-0547">Nucleotide-binding</keyword>
<accession>A0ABS3QP79</accession>
<dbReference type="EMBL" id="JAGETZ010000026">
    <property type="protein sequence ID" value="MBO2013095.1"/>
    <property type="molecule type" value="Genomic_DNA"/>
</dbReference>
<dbReference type="InterPro" id="IPR011761">
    <property type="entry name" value="ATP-grasp"/>
</dbReference>
<dbReference type="PROSITE" id="PS50975">
    <property type="entry name" value="ATP_GRASP"/>
    <property type="match status" value="1"/>
</dbReference>
<proteinExistence type="predicted"/>
<reference evidence="3 4" key="1">
    <citation type="submission" date="2021-03" db="EMBL/GenBank/DDBJ databases">
        <authorList>
            <person name="Kim M.K."/>
        </authorList>
    </citation>
    <scope>NUCLEOTIDE SEQUENCE [LARGE SCALE GENOMIC DNA]</scope>
    <source>
        <strain evidence="3 4">BT442</strain>
    </source>
</reference>
<keyword evidence="1" id="KW-0067">ATP-binding</keyword>
<sequence length="328" mass="37338">MILVLSNEAYEQGTDPVLSWLLHYQVPFVKVSLHDLVTSKVRYHVDLKTRDIFINGQSVKHSITTIWHRRFLGAANAMSFAAGTNTDQLNFEIRTELHDLVSYLELLFRDKTWLTAFNRIKVNKLEVMDLASQAGLKVPHTRIINNRDEVLAFYHELGGHLISKPIADVRGSYQQGDSTHVVLTTNLDAGRIAALPEHFFPSLFQEKVAVDFEVRVFYLDGRFFATGTLFSGTERNVDKKLDSGSERVHYVPYQLPAVVEEQLTQLMRTLELNTGSIDLLRTVAGEYVFIEVNPVGQYLAESTYCHYALEKEIAEWLINQEISCASLE</sequence>
<evidence type="ECO:0000256" key="1">
    <source>
        <dbReference type="PROSITE-ProRule" id="PRU00409"/>
    </source>
</evidence>
<dbReference type="Gene3D" id="3.30.470.20">
    <property type="entry name" value="ATP-grasp fold, B domain"/>
    <property type="match status" value="1"/>
</dbReference>
<dbReference type="PANTHER" id="PTHR21621">
    <property type="entry name" value="RIBOSOMAL PROTEIN S6 MODIFICATION PROTEIN"/>
    <property type="match status" value="1"/>
</dbReference>
<feature type="domain" description="ATP-grasp" evidence="2">
    <location>
        <begin position="128"/>
        <end position="322"/>
    </location>
</feature>